<gene>
    <name evidence="10" type="primary">SODC</name>
    <name evidence="10" type="ORF">TR145234</name>
</gene>
<dbReference type="InterPro" id="IPR036423">
    <property type="entry name" value="SOD-like_Cu/Zn_dom_sf"/>
</dbReference>
<name>A0A0X3Q0N3_SCHSO</name>
<keyword evidence="3 7" id="KW-0862">Zinc</keyword>
<dbReference type="GO" id="GO:0004784">
    <property type="term" value="F:superoxide dismutase activity"/>
    <property type="evidence" value="ECO:0007669"/>
    <property type="project" value="UniProtKB-EC"/>
</dbReference>
<dbReference type="AlphaFoldDB" id="A0A0X3Q0N3"/>
<evidence type="ECO:0000259" key="9">
    <source>
        <dbReference type="Pfam" id="PF00080"/>
    </source>
</evidence>
<evidence type="ECO:0000256" key="7">
    <source>
        <dbReference type="RuleBase" id="RU000393"/>
    </source>
</evidence>
<evidence type="ECO:0000256" key="4">
    <source>
        <dbReference type="ARBA" id="ARBA00022862"/>
    </source>
</evidence>
<dbReference type="PRINTS" id="PR00068">
    <property type="entry name" value="CUZNDISMTASE"/>
</dbReference>
<proteinExistence type="inferred from homology"/>
<dbReference type="EC" id="1.15.1.1" evidence="7"/>
<feature type="signal peptide" evidence="8">
    <location>
        <begin position="1"/>
        <end position="21"/>
    </location>
</feature>
<evidence type="ECO:0000256" key="5">
    <source>
        <dbReference type="ARBA" id="ARBA00023002"/>
    </source>
</evidence>
<protein>
    <recommendedName>
        <fullName evidence="7">Superoxide dismutase [Cu-Zn]</fullName>
        <ecNumber evidence="7">1.15.1.1</ecNumber>
    </recommendedName>
</protein>
<evidence type="ECO:0000256" key="8">
    <source>
        <dbReference type="SAM" id="SignalP"/>
    </source>
</evidence>
<keyword evidence="2 7" id="KW-0479">Metal-binding</keyword>
<dbReference type="SUPFAM" id="SSF49329">
    <property type="entry name" value="Cu,Zn superoxide dismutase-like"/>
    <property type="match status" value="1"/>
</dbReference>
<dbReference type="FunFam" id="2.60.40.200:FF:000001">
    <property type="entry name" value="Superoxide dismutase [Cu-Zn]"/>
    <property type="match status" value="1"/>
</dbReference>
<evidence type="ECO:0000256" key="1">
    <source>
        <dbReference type="ARBA" id="ARBA00010457"/>
    </source>
</evidence>
<comment type="function">
    <text evidence="7">Destroys radicals which are normally produced within the cells and which are toxic to biological systems.</text>
</comment>
<keyword evidence="8" id="KW-0732">Signal</keyword>
<dbReference type="Pfam" id="PF00080">
    <property type="entry name" value="Sod_Cu"/>
    <property type="match status" value="1"/>
</dbReference>
<reference evidence="10" key="1">
    <citation type="submission" date="2016-01" db="EMBL/GenBank/DDBJ databases">
        <title>Reference transcriptome for the parasite Schistocephalus solidus: insights into the molecular evolution of parasitism.</title>
        <authorList>
            <person name="Hebert F.O."/>
            <person name="Grambauer S."/>
            <person name="Barber I."/>
            <person name="Landry C.R."/>
            <person name="Aubin-Horth N."/>
        </authorList>
    </citation>
    <scope>NUCLEOTIDE SEQUENCE</scope>
</reference>
<feature type="chain" id="PRO_5007051397" description="Superoxide dismutase [Cu-Zn]" evidence="8">
    <location>
        <begin position="22"/>
        <end position="194"/>
    </location>
</feature>
<keyword evidence="4" id="KW-0049">Antioxidant</keyword>
<comment type="similarity">
    <text evidence="1 7">Belongs to the Cu-Zn superoxide dismutase family.</text>
</comment>
<dbReference type="CDD" id="cd00305">
    <property type="entry name" value="Cu-Zn_Superoxide_Dismutase"/>
    <property type="match status" value="1"/>
</dbReference>
<comment type="cofactor">
    <cofactor evidence="7">
        <name>Cu cation</name>
        <dbReference type="ChEBI" id="CHEBI:23378"/>
    </cofactor>
    <text evidence="7">Binds 1 copper ion per subunit.</text>
</comment>
<comment type="cofactor">
    <cofactor evidence="7">
        <name>Zn(2+)</name>
        <dbReference type="ChEBI" id="CHEBI:29105"/>
    </cofactor>
    <text evidence="7">Binds 1 zinc ion per subunit.</text>
</comment>
<keyword evidence="6 7" id="KW-0186">Copper</keyword>
<dbReference type="PROSITE" id="PS00332">
    <property type="entry name" value="SOD_CU_ZN_2"/>
    <property type="match status" value="1"/>
</dbReference>
<feature type="domain" description="Superoxide dismutase copper/zinc binding" evidence="9">
    <location>
        <begin position="54"/>
        <end position="188"/>
    </location>
</feature>
<dbReference type="PANTHER" id="PTHR10003">
    <property type="entry name" value="SUPEROXIDE DISMUTASE CU-ZN -RELATED"/>
    <property type="match status" value="1"/>
</dbReference>
<keyword evidence="5 7" id="KW-0560">Oxidoreductase</keyword>
<dbReference type="EMBL" id="GEEE01005887">
    <property type="protein sequence ID" value="JAP57338.1"/>
    <property type="molecule type" value="Transcribed_RNA"/>
</dbReference>
<comment type="catalytic activity">
    <reaction evidence="7">
        <text>2 superoxide + 2 H(+) = H2O2 + O2</text>
        <dbReference type="Rhea" id="RHEA:20696"/>
        <dbReference type="ChEBI" id="CHEBI:15378"/>
        <dbReference type="ChEBI" id="CHEBI:15379"/>
        <dbReference type="ChEBI" id="CHEBI:16240"/>
        <dbReference type="ChEBI" id="CHEBI:18421"/>
        <dbReference type="EC" id="1.15.1.1"/>
    </reaction>
</comment>
<evidence type="ECO:0000256" key="6">
    <source>
        <dbReference type="ARBA" id="ARBA00023008"/>
    </source>
</evidence>
<evidence type="ECO:0000313" key="10">
    <source>
        <dbReference type="EMBL" id="JAP57338.1"/>
    </source>
</evidence>
<sequence>MGFTLKQLLLVGAPIAAVGLAGLCYRGCSLNKGCCSLKRNMKAVCVLTGDGSAKGVIRFSQEIPNGPVHVLGSFEGLTPGKHGCHVHEFGDRTDGCTSAGAHFNPTNCTHGAREDANRHVGDLGNIEAGADGKAACDFSDKMLSLSGPHSIIGRCLVVHAGEDDLGKGGHELSLSTGNSGGRVACGVIGIAKSD</sequence>
<organism evidence="10">
    <name type="scientific">Schistocephalus solidus</name>
    <name type="common">Tapeworm</name>
    <dbReference type="NCBI Taxonomy" id="70667"/>
    <lineage>
        <taxon>Eukaryota</taxon>
        <taxon>Metazoa</taxon>
        <taxon>Spiralia</taxon>
        <taxon>Lophotrochozoa</taxon>
        <taxon>Platyhelminthes</taxon>
        <taxon>Cestoda</taxon>
        <taxon>Eucestoda</taxon>
        <taxon>Diphyllobothriidea</taxon>
        <taxon>Diphyllobothriidae</taxon>
        <taxon>Schistocephalus</taxon>
    </lineage>
</organism>
<accession>A0A0X3Q0N3</accession>
<dbReference type="GO" id="GO:0005507">
    <property type="term" value="F:copper ion binding"/>
    <property type="evidence" value="ECO:0007669"/>
    <property type="project" value="InterPro"/>
</dbReference>
<dbReference type="InterPro" id="IPR018152">
    <property type="entry name" value="SOD_Cu/Zn_BS"/>
</dbReference>
<evidence type="ECO:0000256" key="3">
    <source>
        <dbReference type="ARBA" id="ARBA00022833"/>
    </source>
</evidence>
<dbReference type="Gene3D" id="2.60.40.200">
    <property type="entry name" value="Superoxide dismutase, copper/zinc binding domain"/>
    <property type="match status" value="1"/>
</dbReference>
<evidence type="ECO:0000256" key="2">
    <source>
        <dbReference type="ARBA" id="ARBA00022723"/>
    </source>
</evidence>
<dbReference type="InterPro" id="IPR024134">
    <property type="entry name" value="SOD_Cu/Zn_/chaperone"/>
</dbReference>
<dbReference type="InterPro" id="IPR001424">
    <property type="entry name" value="SOD_Cu_Zn_dom"/>
</dbReference>